<proteinExistence type="predicted"/>
<reference evidence="2" key="1">
    <citation type="journal article" date="2016" name="Sci. Rep.">
        <title>Genome analysis of the kiwifruit canker pathogen Pseudomonas syringae pv. actinidiae biovar 5.</title>
        <authorList>
            <person name="Fujikawa T."/>
            <person name="Sawada H."/>
        </authorList>
    </citation>
    <scope>NUCLEOTIDE SEQUENCE [LARGE SCALE GENOMIC DNA]</scope>
    <source>
        <strain evidence="2">MAFF 212061</strain>
    </source>
</reference>
<accession>A0A261WLH2</accession>
<dbReference type="EMBL" id="NKQU01000116">
    <property type="protein sequence ID" value="OZI87044.1"/>
    <property type="molecule type" value="Genomic_DNA"/>
</dbReference>
<protein>
    <submittedName>
        <fullName evidence="1">Uncharacterized protein</fullName>
    </submittedName>
</protein>
<organism evidence="1 2">
    <name type="scientific">Pseudomonas avellanae</name>
    <dbReference type="NCBI Taxonomy" id="46257"/>
    <lineage>
        <taxon>Bacteria</taxon>
        <taxon>Pseudomonadati</taxon>
        <taxon>Pseudomonadota</taxon>
        <taxon>Gammaproteobacteria</taxon>
        <taxon>Pseudomonadales</taxon>
        <taxon>Pseudomonadaceae</taxon>
        <taxon>Pseudomonas</taxon>
    </lineage>
</organism>
<evidence type="ECO:0000313" key="2">
    <source>
        <dbReference type="Proteomes" id="UP000217163"/>
    </source>
</evidence>
<comment type="caution">
    <text evidence="1">The sequence shown here is derived from an EMBL/GenBank/DDBJ whole genome shotgun (WGS) entry which is preliminary data.</text>
</comment>
<gene>
    <name evidence="1" type="ORF">CFN58_06600</name>
</gene>
<name>A0A261WLH2_9PSED</name>
<sequence>MTTKNNISELLPEVQFPKKMSTAWCAEAFEELATAVDWIELGTDQMTPLQRQVWERYKKQTAQFAEDMLLAEGDRNAIIRRLGFDSRKS</sequence>
<dbReference type="AlphaFoldDB" id="A0A261WLH2"/>
<dbReference type="Proteomes" id="UP000217163">
    <property type="component" value="Unassembled WGS sequence"/>
</dbReference>
<evidence type="ECO:0000313" key="1">
    <source>
        <dbReference type="EMBL" id="OZI87044.1"/>
    </source>
</evidence>